<evidence type="ECO:0000313" key="3">
    <source>
        <dbReference type="EMBL" id="SFP80985.1"/>
    </source>
</evidence>
<reference evidence="3 4" key="1">
    <citation type="submission" date="2016-10" db="EMBL/GenBank/DDBJ databases">
        <authorList>
            <person name="de Groot N.N."/>
        </authorList>
    </citation>
    <scope>NUCLEOTIDE SEQUENCE [LARGE SCALE GENOMIC DNA]</scope>
    <source>
        <strain evidence="3 4">DSM 28286</strain>
    </source>
</reference>
<evidence type="ECO:0000313" key="4">
    <source>
        <dbReference type="Proteomes" id="UP000199031"/>
    </source>
</evidence>
<dbReference type="InterPro" id="IPR006311">
    <property type="entry name" value="TAT_signal"/>
</dbReference>
<dbReference type="NCBIfam" id="TIGR01409">
    <property type="entry name" value="TAT_signal_seq"/>
    <property type="match status" value="1"/>
</dbReference>
<accession>A0A1I5TD57</accession>
<dbReference type="InterPro" id="IPR019546">
    <property type="entry name" value="TAT_signal_bac_arc"/>
</dbReference>
<keyword evidence="4" id="KW-1185">Reference proteome</keyword>
<evidence type="ECO:0000259" key="2">
    <source>
        <dbReference type="Pfam" id="PF01261"/>
    </source>
</evidence>
<dbReference type="OrthoDB" id="9779184at2"/>
<dbReference type="EMBL" id="FOXQ01000002">
    <property type="protein sequence ID" value="SFP80985.1"/>
    <property type="molecule type" value="Genomic_DNA"/>
</dbReference>
<proteinExistence type="predicted"/>
<keyword evidence="1" id="KW-0472">Membrane</keyword>
<protein>
    <submittedName>
        <fullName evidence="3">Inosose dehydratase</fullName>
    </submittedName>
</protein>
<dbReference type="RefSeq" id="WP_090656137.1">
    <property type="nucleotide sequence ID" value="NZ_FOXQ01000002.1"/>
</dbReference>
<dbReference type="PROSITE" id="PS51318">
    <property type="entry name" value="TAT"/>
    <property type="match status" value="1"/>
</dbReference>
<gene>
    <name evidence="3" type="ORF">SAMN05444277_10263</name>
</gene>
<dbReference type="InterPro" id="IPR013022">
    <property type="entry name" value="Xyl_isomerase-like_TIM-brl"/>
</dbReference>
<organism evidence="3 4">
    <name type="scientific">Parafilimonas terrae</name>
    <dbReference type="NCBI Taxonomy" id="1465490"/>
    <lineage>
        <taxon>Bacteria</taxon>
        <taxon>Pseudomonadati</taxon>
        <taxon>Bacteroidota</taxon>
        <taxon>Chitinophagia</taxon>
        <taxon>Chitinophagales</taxon>
        <taxon>Chitinophagaceae</taxon>
        <taxon>Parafilimonas</taxon>
    </lineage>
</organism>
<feature type="transmembrane region" description="Helical" evidence="1">
    <location>
        <begin position="12"/>
        <end position="31"/>
    </location>
</feature>
<dbReference type="PANTHER" id="PTHR12110">
    <property type="entry name" value="HYDROXYPYRUVATE ISOMERASE"/>
    <property type="match status" value="1"/>
</dbReference>
<dbReference type="Proteomes" id="UP000199031">
    <property type="component" value="Unassembled WGS sequence"/>
</dbReference>
<keyword evidence="1" id="KW-1133">Transmembrane helix</keyword>
<keyword evidence="1" id="KW-0812">Transmembrane</keyword>
<dbReference type="STRING" id="1465490.SAMN05444277_10263"/>
<dbReference type="PANTHER" id="PTHR12110:SF41">
    <property type="entry name" value="INOSOSE DEHYDRATASE"/>
    <property type="match status" value="1"/>
</dbReference>
<dbReference type="AlphaFoldDB" id="A0A1I5TD57"/>
<evidence type="ECO:0000256" key="1">
    <source>
        <dbReference type="SAM" id="Phobius"/>
    </source>
</evidence>
<dbReference type="SUPFAM" id="SSF51658">
    <property type="entry name" value="Xylose isomerase-like"/>
    <property type="match status" value="1"/>
</dbReference>
<dbReference type="InterPro" id="IPR036237">
    <property type="entry name" value="Xyl_isomerase-like_sf"/>
</dbReference>
<name>A0A1I5TD57_9BACT</name>
<dbReference type="InterPro" id="IPR050312">
    <property type="entry name" value="IolE/XylAMocC-like"/>
</dbReference>
<dbReference type="Gene3D" id="3.20.20.150">
    <property type="entry name" value="Divalent-metal-dependent TIM barrel enzymes"/>
    <property type="match status" value="1"/>
</dbReference>
<feature type="domain" description="Xylose isomerase-like TIM barrel" evidence="2">
    <location>
        <begin position="60"/>
        <end position="303"/>
    </location>
</feature>
<sequence length="314" mass="35342">MKNVNAYNRRDFVKMAGMAGAAALIAPNFAFEAARKRRFQIGATFILWGYGPDNLEPALKDISSLGYHAFETFGHVIEDWEDKRGGIAPLIEKYKVPMVSAFCQTDVLDPSKLKSETEKLVRWTKLLKANGGKVIEYCAGGKRTSGFNYKDHAKYMVESMNVFAKAVTDEGLVCALHPHTGTPIETEEEIYYIMNNLDTRYMKFGPDVGQIQKGGGDPVKICKDFVSLIEHVHLKDYAGGDNGYLGYSPLGEGKVKLKEILDLLEKRRKHMAGMIMFELDYDAKIKPAYTPHRAAEISRDYLAKLNYRFSEKQA</sequence>
<dbReference type="Pfam" id="PF01261">
    <property type="entry name" value="AP_endonuc_2"/>
    <property type="match status" value="1"/>
</dbReference>